<name>A0A0A9XMC3_LYGHE</name>
<feature type="region of interest" description="Disordered" evidence="1">
    <location>
        <begin position="38"/>
        <end position="66"/>
    </location>
</feature>
<evidence type="ECO:0000313" key="2">
    <source>
        <dbReference type="EMBL" id="JAG21089.1"/>
    </source>
</evidence>
<feature type="compositionally biased region" description="Polar residues" evidence="1">
    <location>
        <begin position="138"/>
        <end position="166"/>
    </location>
</feature>
<protein>
    <submittedName>
        <fullName evidence="2">Glutamate-1-semialdehyde 2,1-aminomutase</fullName>
    </submittedName>
</protein>
<evidence type="ECO:0000256" key="1">
    <source>
        <dbReference type="SAM" id="MobiDB-lite"/>
    </source>
</evidence>
<reference evidence="2" key="1">
    <citation type="journal article" date="2014" name="PLoS ONE">
        <title>Transcriptome-Based Identification of ABC Transporters in the Western Tarnished Plant Bug Lygus hesperus.</title>
        <authorList>
            <person name="Hull J.J."/>
            <person name="Chaney K."/>
            <person name="Geib S.M."/>
            <person name="Fabrick J.A."/>
            <person name="Brent C.S."/>
            <person name="Walsh D."/>
            <person name="Lavine L.C."/>
        </authorList>
    </citation>
    <scope>NUCLEOTIDE SEQUENCE</scope>
</reference>
<reference evidence="2" key="2">
    <citation type="submission" date="2014-07" db="EMBL/GenBank/DDBJ databases">
        <authorList>
            <person name="Hull J."/>
        </authorList>
    </citation>
    <scope>NUCLEOTIDE SEQUENCE</scope>
</reference>
<gene>
    <name evidence="2" type="primary">hemL_0</name>
    <name evidence="2" type="ORF">CM83_30974</name>
</gene>
<dbReference type="EMBL" id="GBHO01022515">
    <property type="protein sequence ID" value="JAG21089.1"/>
    <property type="molecule type" value="Transcribed_RNA"/>
</dbReference>
<proteinExistence type="predicted"/>
<feature type="compositionally biased region" description="Polar residues" evidence="1">
    <location>
        <begin position="54"/>
        <end position="63"/>
    </location>
</feature>
<sequence>SLCLSFLGKHFICFSCTISSQTSRKHSGMALVSYGITDSSEDEDDQKGVHQRKSASQPTSHSSFLPPKNWSILNNISFHEPDRSRTVRILAPPLRQDVEEPPKKTIKSFVGCDLGTLLPEPKLWKNASFRPFDENENCNKNGVDSGQRYSKESSNSLPSFFFTPSTEENEGSRFDHESEVTSDTTWVTTFMVVAPIQILACRFLVQSYKRPMLIFPVLSHPMTFKESGNHHSP</sequence>
<dbReference type="AlphaFoldDB" id="A0A0A9XMC3"/>
<feature type="non-terminal residue" evidence="2">
    <location>
        <position position="1"/>
    </location>
</feature>
<feature type="region of interest" description="Disordered" evidence="1">
    <location>
        <begin position="135"/>
        <end position="177"/>
    </location>
</feature>
<organism evidence="2">
    <name type="scientific">Lygus hesperus</name>
    <name type="common">Western plant bug</name>
    <dbReference type="NCBI Taxonomy" id="30085"/>
    <lineage>
        <taxon>Eukaryota</taxon>
        <taxon>Metazoa</taxon>
        <taxon>Ecdysozoa</taxon>
        <taxon>Arthropoda</taxon>
        <taxon>Hexapoda</taxon>
        <taxon>Insecta</taxon>
        <taxon>Pterygota</taxon>
        <taxon>Neoptera</taxon>
        <taxon>Paraneoptera</taxon>
        <taxon>Hemiptera</taxon>
        <taxon>Heteroptera</taxon>
        <taxon>Panheteroptera</taxon>
        <taxon>Cimicomorpha</taxon>
        <taxon>Miridae</taxon>
        <taxon>Mirini</taxon>
        <taxon>Lygus</taxon>
    </lineage>
</organism>
<accession>A0A0A9XMC3</accession>